<evidence type="ECO:0000313" key="1">
    <source>
        <dbReference type="EMBL" id="GGC16667.1"/>
    </source>
</evidence>
<dbReference type="EMBL" id="BMFC01000012">
    <property type="protein sequence ID" value="GGC16667.1"/>
    <property type="molecule type" value="Genomic_DNA"/>
</dbReference>
<dbReference type="Proteomes" id="UP000645462">
    <property type="component" value="Unassembled WGS sequence"/>
</dbReference>
<protein>
    <recommendedName>
        <fullName evidence="3">MarR family transcriptional regulator</fullName>
    </recommendedName>
</protein>
<organism evidence="1 2">
    <name type="scientific">Marivita lacus</name>
    <dbReference type="NCBI Taxonomy" id="1323742"/>
    <lineage>
        <taxon>Bacteria</taxon>
        <taxon>Pseudomonadati</taxon>
        <taxon>Pseudomonadota</taxon>
        <taxon>Alphaproteobacteria</taxon>
        <taxon>Rhodobacterales</taxon>
        <taxon>Roseobacteraceae</taxon>
        <taxon>Marivita</taxon>
    </lineage>
</organism>
<gene>
    <name evidence="1" type="ORF">GCM10011363_36420</name>
</gene>
<dbReference type="RefSeq" id="WP_188483516.1">
    <property type="nucleotide sequence ID" value="NZ_BMFC01000012.1"/>
</dbReference>
<evidence type="ECO:0008006" key="3">
    <source>
        <dbReference type="Google" id="ProtNLM"/>
    </source>
</evidence>
<accession>A0ABQ1L0L3</accession>
<keyword evidence="2" id="KW-1185">Reference proteome</keyword>
<dbReference type="Gene3D" id="1.10.10.10">
    <property type="entry name" value="Winged helix-like DNA-binding domain superfamily/Winged helix DNA-binding domain"/>
    <property type="match status" value="1"/>
</dbReference>
<sequence>MTYHMDMPSEIDAILKMFHMFGLYRTRASGLELLVFLEIAKEEGCTSRYLRERLDVNQSTVSRVTRVLGDGDAKPIDRQPWDGQQLIYSYPDAAQSKKARGDCSAYRADTLRYALTERGRELLNRVLDYLAIYFPSRPVGCPIGRCQRPSGMGATIAKSVPVRLFNQGTQSKG</sequence>
<proteinExistence type="predicted"/>
<name>A0ABQ1L0L3_9RHOB</name>
<dbReference type="InterPro" id="IPR036388">
    <property type="entry name" value="WH-like_DNA-bd_sf"/>
</dbReference>
<evidence type="ECO:0000313" key="2">
    <source>
        <dbReference type="Proteomes" id="UP000645462"/>
    </source>
</evidence>
<comment type="caution">
    <text evidence="1">The sequence shown here is derived from an EMBL/GenBank/DDBJ whole genome shotgun (WGS) entry which is preliminary data.</text>
</comment>
<reference evidence="2" key="1">
    <citation type="journal article" date="2019" name="Int. J. Syst. Evol. Microbiol.">
        <title>The Global Catalogue of Microorganisms (GCM) 10K type strain sequencing project: providing services to taxonomists for standard genome sequencing and annotation.</title>
        <authorList>
            <consortium name="The Broad Institute Genomics Platform"/>
            <consortium name="The Broad Institute Genome Sequencing Center for Infectious Disease"/>
            <person name="Wu L."/>
            <person name="Ma J."/>
        </authorList>
    </citation>
    <scope>NUCLEOTIDE SEQUENCE [LARGE SCALE GENOMIC DNA]</scope>
    <source>
        <strain evidence="2">CGMCC 1.12478</strain>
    </source>
</reference>